<evidence type="ECO:0000256" key="1">
    <source>
        <dbReference type="SAM" id="Phobius"/>
    </source>
</evidence>
<sequence>MYMKRFALTAVIAAGLQLSSAQTISSQCQSALTTVVGSSDATCLNAQALIGMFLQPACTNATLAAIVTNVTAGCSTELSSLGLSNASAGEITTIIQTAYPTVRQIACLSDSSTNTLCVTETLNNIQTYTGNLSISNIEAIASQAANGTFPSVPSNVTCTDCTKQALNIFKQDFPDLLTSSVQSTISSTCGASFTDGAEPSTVTELASNSTATSTGTSNGASAISVGPIVAVGITSLLAVTSAFALLA</sequence>
<reference evidence="3 4" key="1">
    <citation type="submission" date="2016-03" db="EMBL/GenBank/DDBJ databases">
        <title>Whole genome sequencing of Grifola frondosa 9006-11.</title>
        <authorList>
            <person name="Min B."/>
            <person name="Park H."/>
            <person name="Kim J.-G."/>
            <person name="Cho H."/>
            <person name="Oh Y.-L."/>
            <person name="Kong W.-S."/>
            <person name="Choi I.-G."/>
        </authorList>
    </citation>
    <scope>NUCLEOTIDE SEQUENCE [LARGE SCALE GENOMIC DNA]</scope>
    <source>
        <strain evidence="3 4">9006-11</strain>
    </source>
</reference>
<dbReference type="PANTHER" id="PTHR34862:SF1">
    <property type="entry name" value="SPARK DOMAIN-CONTAINING PROTEIN"/>
    <property type="match status" value="1"/>
</dbReference>
<keyword evidence="1" id="KW-0812">Transmembrane</keyword>
<dbReference type="STRING" id="5627.A0A1C7LUK0"/>
<dbReference type="OMA" id="SNEYCAA"/>
<dbReference type="PANTHER" id="PTHR34862">
    <property type="entry name" value="SPARK DOMAIN-CONTAINING PROTEIN"/>
    <property type="match status" value="1"/>
</dbReference>
<accession>A0A1C7LUK0</accession>
<feature type="transmembrane region" description="Helical" evidence="1">
    <location>
        <begin position="225"/>
        <end position="246"/>
    </location>
</feature>
<gene>
    <name evidence="3" type="ORF">A0H81_11810</name>
</gene>
<feature type="chain" id="PRO_5008888819" evidence="2">
    <location>
        <begin position="22"/>
        <end position="247"/>
    </location>
</feature>
<feature type="signal peptide" evidence="2">
    <location>
        <begin position="1"/>
        <end position="21"/>
    </location>
</feature>
<dbReference type="Proteomes" id="UP000092993">
    <property type="component" value="Unassembled WGS sequence"/>
</dbReference>
<proteinExistence type="predicted"/>
<evidence type="ECO:0000313" key="3">
    <source>
        <dbReference type="EMBL" id="OBZ68312.1"/>
    </source>
</evidence>
<keyword evidence="1" id="KW-1133">Transmembrane helix</keyword>
<name>A0A1C7LUK0_GRIFR</name>
<evidence type="ECO:0000256" key="2">
    <source>
        <dbReference type="SAM" id="SignalP"/>
    </source>
</evidence>
<keyword evidence="2" id="KW-0732">Signal</keyword>
<organism evidence="3 4">
    <name type="scientific">Grifola frondosa</name>
    <name type="common">Maitake</name>
    <name type="synonym">Polyporus frondosus</name>
    <dbReference type="NCBI Taxonomy" id="5627"/>
    <lineage>
        <taxon>Eukaryota</taxon>
        <taxon>Fungi</taxon>
        <taxon>Dikarya</taxon>
        <taxon>Basidiomycota</taxon>
        <taxon>Agaricomycotina</taxon>
        <taxon>Agaricomycetes</taxon>
        <taxon>Polyporales</taxon>
        <taxon>Grifolaceae</taxon>
        <taxon>Grifola</taxon>
    </lineage>
</organism>
<comment type="caution">
    <text evidence="3">The sequence shown here is derived from an EMBL/GenBank/DDBJ whole genome shotgun (WGS) entry which is preliminary data.</text>
</comment>
<protein>
    <submittedName>
        <fullName evidence="3">Uncharacterized protein</fullName>
    </submittedName>
</protein>
<dbReference type="OrthoDB" id="2536450at2759"/>
<dbReference type="EMBL" id="LUGG01000022">
    <property type="protein sequence ID" value="OBZ68312.1"/>
    <property type="molecule type" value="Genomic_DNA"/>
</dbReference>
<dbReference type="AlphaFoldDB" id="A0A1C7LUK0"/>
<keyword evidence="1" id="KW-0472">Membrane</keyword>
<keyword evidence="4" id="KW-1185">Reference proteome</keyword>
<evidence type="ECO:0000313" key="4">
    <source>
        <dbReference type="Proteomes" id="UP000092993"/>
    </source>
</evidence>